<dbReference type="PANTHER" id="PTHR11439:SF491">
    <property type="entry name" value="INTEGRASE CATALYTIC DOMAIN-CONTAINING PROTEIN"/>
    <property type="match status" value="1"/>
</dbReference>
<dbReference type="Pfam" id="PF07727">
    <property type="entry name" value="RVT_2"/>
    <property type="match status" value="1"/>
</dbReference>
<keyword evidence="3" id="KW-1185">Reference proteome</keyword>
<comment type="caution">
    <text evidence="2">The sequence shown here is derived from an EMBL/GenBank/DDBJ whole genome shotgun (WGS) entry which is preliminary data.</text>
</comment>
<dbReference type="PANTHER" id="PTHR11439">
    <property type="entry name" value="GAG-POL-RELATED RETROTRANSPOSON"/>
    <property type="match status" value="1"/>
</dbReference>
<reference evidence="2" key="1">
    <citation type="submission" date="2023-03" db="EMBL/GenBank/DDBJ databases">
        <title>Chromosome-scale reference genome and RAD-based genetic map of yellow starthistle (Centaurea solstitialis) reveal putative structural variation and QTLs associated with invader traits.</title>
        <authorList>
            <person name="Reatini B."/>
            <person name="Cang F.A."/>
            <person name="Jiang Q."/>
            <person name="Mckibben M.T.W."/>
            <person name="Barker M.S."/>
            <person name="Rieseberg L.H."/>
            <person name="Dlugosch K.M."/>
        </authorList>
    </citation>
    <scope>NUCLEOTIDE SEQUENCE</scope>
    <source>
        <strain evidence="2">CAN-66</strain>
        <tissue evidence="2">Leaf</tissue>
    </source>
</reference>
<dbReference type="InterPro" id="IPR013103">
    <property type="entry name" value="RVT_2"/>
</dbReference>
<gene>
    <name evidence="2" type="ORF">OSB04_019909</name>
</gene>
<dbReference type="Proteomes" id="UP001172457">
    <property type="component" value="Chromosome 5"/>
</dbReference>
<dbReference type="InterPro" id="IPR043502">
    <property type="entry name" value="DNA/RNA_pol_sf"/>
</dbReference>
<accession>A0AA38T4N5</accession>
<organism evidence="2 3">
    <name type="scientific">Centaurea solstitialis</name>
    <name type="common">yellow star-thistle</name>
    <dbReference type="NCBI Taxonomy" id="347529"/>
    <lineage>
        <taxon>Eukaryota</taxon>
        <taxon>Viridiplantae</taxon>
        <taxon>Streptophyta</taxon>
        <taxon>Embryophyta</taxon>
        <taxon>Tracheophyta</taxon>
        <taxon>Spermatophyta</taxon>
        <taxon>Magnoliopsida</taxon>
        <taxon>eudicotyledons</taxon>
        <taxon>Gunneridae</taxon>
        <taxon>Pentapetalae</taxon>
        <taxon>asterids</taxon>
        <taxon>campanulids</taxon>
        <taxon>Asterales</taxon>
        <taxon>Asteraceae</taxon>
        <taxon>Carduoideae</taxon>
        <taxon>Cardueae</taxon>
        <taxon>Centaureinae</taxon>
        <taxon>Centaurea</taxon>
    </lineage>
</organism>
<sequence length="567" mass="63517">MLEVKSTGERPYEYSSSRIKTRINRKTELVKRGGGGAGPHRCDPQVSCNIGCVITEADLLAHAVNVAEEMEGTVEPTSYSEAMKLDDADEWLMAMKAEMGSLLKNGTWELVLIPKGRATPEEKPRYKARLVAKGYSQIPGIDYNDIFSPMVKHTSIRALLGMVASNDLELEQMDITTAFLNGELEEEIFMHQPEGFVVPSKEGHVCKLIKSLYGVKQSPRQCYKRFDAFLTAQACQIRRTIVAFTSRNDMLIAAKDLGEVQKVKDQLSSEFDMKDLGTAKKIIGLEIVRDRKAKKLSPSQEGYVQKVLRRFGMFEAKSVKTPFAPHFKLSSGLSPSTQADVSYMARVPYSSAVGSLMYAMICTRPDLAYVVSMVSRYMANPGKEHWKAVQWIFRYLKGTADLCLHFGRNSLGVLGYVDSDHGKDMDNRRSVTGYVFTLDGCDISWRAHLQPTVALSTTEAEYMAVSEAVKEGVWLKGFFGELCERLKVEEVFCDNQGAVLLTKDRVFHDRTKHIDIRHRYIREVVARGDLKVVKISTDDNAADMLTKPLPVAKFNLCLDLIGVDKRG</sequence>
<dbReference type="EMBL" id="JARYMX010000005">
    <property type="protein sequence ID" value="KAJ9547366.1"/>
    <property type="molecule type" value="Genomic_DNA"/>
</dbReference>
<evidence type="ECO:0000313" key="3">
    <source>
        <dbReference type="Proteomes" id="UP001172457"/>
    </source>
</evidence>
<feature type="domain" description="Reverse transcriptase Ty1/copia-type" evidence="1">
    <location>
        <begin position="122"/>
        <end position="323"/>
    </location>
</feature>
<protein>
    <recommendedName>
        <fullName evidence="1">Reverse transcriptase Ty1/copia-type domain-containing protein</fullName>
    </recommendedName>
</protein>
<dbReference type="SUPFAM" id="SSF56672">
    <property type="entry name" value="DNA/RNA polymerases"/>
    <property type="match status" value="1"/>
</dbReference>
<dbReference type="CDD" id="cd09272">
    <property type="entry name" value="RNase_HI_RT_Ty1"/>
    <property type="match status" value="1"/>
</dbReference>
<name>A0AA38T4N5_9ASTR</name>
<proteinExistence type="predicted"/>
<evidence type="ECO:0000313" key="2">
    <source>
        <dbReference type="EMBL" id="KAJ9547366.1"/>
    </source>
</evidence>
<dbReference type="AlphaFoldDB" id="A0AA38T4N5"/>
<evidence type="ECO:0000259" key="1">
    <source>
        <dbReference type="Pfam" id="PF07727"/>
    </source>
</evidence>